<evidence type="ECO:0000256" key="2">
    <source>
        <dbReference type="ARBA" id="ARBA00022692"/>
    </source>
</evidence>
<dbReference type="GO" id="GO:0004930">
    <property type="term" value="F:G protein-coupled receptor activity"/>
    <property type="evidence" value="ECO:0007669"/>
    <property type="project" value="InterPro"/>
</dbReference>
<evidence type="ECO:0000256" key="4">
    <source>
        <dbReference type="ARBA" id="ARBA00023136"/>
    </source>
</evidence>
<dbReference type="Gene3D" id="1.20.1070.10">
    <property type="entry name" value="Rhodopsin 7-helix transmembrane proteins"/>
    <property type="match status" value="1"/>
</dbReference>
<evidence type="ECO:0000313" key="6">
    <source>
        <dbReference type="EMBL" id="KAH3822906.1"/>
    </source>
</evidence>
<dbReference type="Pfam" id="PF00002">
    <property type="entry name" value="7tm_2"/>
    <property type="match status" value="1"/>
</dbReference>
<organism evidence="6 7">
    <name type="scientific">Dreissena polymorpha</name>
    <name type="common">Zebra mussel</name>
    <name type="synonym">Mytilus polymorpha</name>
    <dbReference type="NCBI Taxonomy" id="45954"/>
    <lineage>
        <taxon>Eukaryota</taxon>
        <taxon>Metazoa</taxon>
        <taxon>Spiralia</taxon>
        <taxon>Lophotrochozoa</taxon>
        <taxon>Mollusca</taxon>
        <taxon>Bivalvia</taxon>
        <taxon>Autobranchia</taxon>
        <taxon>Heteroconchia</taxon>
        <taxon>Euheterodonta</taxon>
        <taxon>Imparidentia</taxon>
        <taxon>Neoheterodontei</taxon>
        <taxon>Myida</taxon>
        <taxon>Dreissenoidea</taxon>
        <taxon>Dreissenidae</taxon>
        <taxon>Dreissena</taxon>
    </lineage>
</organism>
<dbReference type="InterPro" id="IPR000832">
    <property type="entry name" value="GPCR_2_secretin-like"/>
</dbReference>
<evidence type="ECO:0000256" key="5">
    <source>
        <dbReference type="SAM" id="Phobius"/>
    </source>
</evidence>
<sequence length="114" mass="13543">MYGLMSLFPAHGRCYWLQKLPKRSFFALTGVRSVFILIPVLGLTWVLGMFAVNKDTLIFHYFFAIFNSAQGLLIFLVQCVFDKKVRTRRCLTDQGHMVQDYRRSYRGHKRERRF</sequence>
<evidence type="ECO:0000313" key="7">
    <source>
        <dbReference type="Proteomes" id="UP000828390"/>
    </source>
</evidence>
<dbReference type="EMBL" id="JAIWYP010000005">
    <property type="protein sequence ID" value="KAH3822906.1"/>
    <property type="molecule type" value="Genomic_DNA"/>
</dbReference>
<protein>
    <submittedName>
        <fullName evidence="6">Uncharacterized protein</fullName>
    </submittedName>
</protein>
<proteinExistence type="predicted"/>
<evidence type="ECO:0000256" key="1">
    <source>
        <dbReference type="ARBA" id="ARBA00004141"/>
    </source>
</evidence>
<keyword evidence="2 5" id="KW-0812">Transmembrane</keyword>
<dbReference type="PANTHER" id="PTHR12011:SF347">
    <property type="entry name" value="FI21270P1-RELATED"/>
    <property type="match status" value="1"/>
</dbReference>
<reference evidence="6" key="2">
    <citation type="submission" date="2020-11" db="EMBL/GenBank/DDBJ databases">
        <authorList>
            <person name="McCartney M.A."/>
            <person name="Auch B."/>
            <person name="Kono T."/>
            <person name="Mallez S."/>
            <person name="Becker A."/>
            <person name="Gohl D.M."/>
            <person name="Silverstein K.A.T."/>
            <person name="Koren S."/>
            <person name="Bechman K.B."/>
            <person name="Herman A."/>
            <person name="Abrahante J.E."/>
            <person name="Garbe J."/>
        </authorList>
    </citation>
    <scope>NUCLEOTIDE SEQUENCE</scope>
    <source>
        <strain evidence="6">Duluth1</strain>
        <tissue evidence="6">Whole animal</tissue>
    </source>
</reference>
<keyword evidence="4 5" id="KW-0472">Membrane</keyword>
<keyword evidence="7" id="KW-1185">Reference proteome</keyword>
<dbReference type="GO" id="GO:0005886">
    <property type="term" value="C:plasma membrane"/>
    <property type="evidence" value="ECO:0007669"/>
    <property type="project" value="TreeGrafter"/>
</dbReference>
<dbReference type="AlphaFoldDB" id="A0A9D4JST0"/>
<feature type="transmembrane region" description="Helical" evidence="5">
    <location>
        <begin position="25"/>
        <end position="52"/>
    </location>
</feature>
<feature type="transmembrane region" description="Helical" evidence="5">
    <location>
        <begin position="58"/>
        <end position="81"/>
    </location>
</feature>
<accession>A0A9D4JST0</accession>
<comment type="subcellular location">
    <subcellularLocation>
        <location evidence="1">Membrane</location>
        <topology evidence="1">Multi-pass membrane protein</topology>
    </subcellularLocation>
</comment>
<evidence type="ECO:0000256" key="3">
    <source>
        <dbReference type="ARBA" id="ARBA00022989"/>
    </source>
</evidence>
<keyword evidence="3 5" id="KW-1133">Transmembrane helix</keyword>
<gene>
    <name evidence="6" type="ORF">DPMN_124700</name>
</gene>
<reference evidence="6" key="1">
    <citation type="journal article" date="2019" name="bioRxiv">
        <title>The Genome of the Zebra Mussel, Dreissena polymorpha: A Resource for Invasive Species Research.</title>
        <authorList>
            <person name="McCartney M.A."/>
            <person name="Auch B."/>
            <person name="Kono T."/>
            <person name="Mallez S."/>
            <person name="Zhang Y."/>
            <person name="Obille A."/>
            <person name="Becker A."/>
            <person name="Abrahante J.E."/>
            <person name="Garbe J."/>
            <person name="Badalamenti J.P."/>
            <person name="Herman A."/>
            <person name="Mangelson H."/>
            <person name="Liachko I."/>
            <person name="Sullivan S."/>
            <person name="Sone E.D."/>
            <person name="Koren S."/>
            <person name="Silverstein K.A.T."/>
            <person name="Beckman K.B."/>
            <person name="Gohl D.M."/>
        </authorList>
    </citation>
    <scope>NUCLEOTIDE SEQUENCE</scope>
    <source>
        <strain evidence="6">Duluth1</strain>
        <tissue evidence="6">Whole animal</tissue>
    </source>
</reference>
<comment type="caution">
    <text evidence="6">The sequence shown here is derived from an EMBL/GenBank/DDBJ whole genome shotgun (WGS) entry which is preliminary data.</text>
</comment>
<name>A0A9D4JST0_DREPO</name>
<dbReference type="PANTHER" id="PTHR12011">
    <property type="entry name" value="ADHESION G-PROTEIN COUPLED RECEPTOR"/>
    <property type="match status" value="1"/>
</dbReference>
<dbReference type="Proteomes" id="UP000828390">
    <property type="component" value="Unassembled WGS sequence"/>
</dbReference>